<reference evidence="4" key="1">
    <citation type="submission" date="2020-12" db="EMBL/GenBank/DDBJ databases">
        <title>Bacterial taxonomy.</title>
        <authorList>
            <person name="Pan X."/>
        </authorList>
    </citation>
    <scope>NUCLEOTIDE SEQUENCE</scope>
    <source>
        <strain evidence="4">B2012</strain>
    </source>
</reference>
<name>A0A934MFK0_9HYPH</name>
<dbReference type="EMBL" id="JAEKJA010000005">
    <property type="protein sequence ID" value="MBJ3775558.1"/>
    <property type="molecule type" value="Genomic_DNA"/>
</dbReference>
<evidence type="ECO:0000313" key="4">
    <source>
        <dbReference type="EMBL" id="MBJ3775558.1"/>
    </source>
</evidence>
<comment type="similarity">
    <text evidence="1">Belongs to the amidase family.</text>
</comment>
<evidence type="ECO:0000256" key="2">
    <source>
        <dbReference type="SAM" id="MobiDB-lite"/>
    </source>
</evidence>
<sequence length="445" mass="46733">MGAVATGPIDLARPDWLAGTQSPRDRLEHYLGVIEARETEVRAFSALNVEGARQAADASTARYRAGRPLSGIDGLVIGVKDNLETLDMPTTFGSPIFAGYRPERDSAIAFALRKAGAVVLGKTTSTEFASSHPFHDTRNPHDASRTPGGSSSGSAAAVAAGMLPIAVGTQVIGSVLRPAGFCGVLGFKPTYGALNKGGASDAYSQHTLGLLAAHLADIWAVCHAVASFVGGDPGFPPFRGGALPADARRPDRLAVVETAGWAVAEPGAREAFERAVEAIAAQGVEIVRRADCARLDRLEETIADARTISLDICRYEGLWPFSDMALRHRGLMSESMRHRVDVAEAMSPDDYIALLDRREAMRSALLTLSGEVDGFLTLSNTGPAPVGLATTGNSIFNVPASALRVPAISLPLLRVDGLPVGLQLLGFPHQDRALSSTAGWLLGAL</sequence>
<evidence type="ECO:0000256" key="1">
    <source>
        <dbReference type="ARBA" id="ARBA00009199"/>
    </source>
</evidence>
<feature type="domain" description="Amidase" evidence="3">
    <location>
        <begin position="27"/>
        <end position="434"/>
    </location>
</feature>
<organism evidence="4 5">
    <name type="scientific">Acuticoccus mangrovi</name>
    <dbReference type="NCBI Taxonomy" id="2796142"/>
    <lineage>
        <taxon>Bacteria</taxon>
        <taxon>Pseudomonadati</taxon>
        <taxon>Pseudomonadota</taxon>
        <taxon>Alphaproteobacteria</taxon>
        <taxon>Hyphomicrobiales</taxon>
        <taxon>Amorphaceae</taxon>
        <taxon>Acuticoccus</taxon>
    </lineage>
</organism>
<protein>
    <submittedName>
        <fullName evidence="4">Amidase</fullName>
    </submittedName>
</protein>
<dbReference type="RefSeq" id="WP_198881443.1">
    <property type="nucleotide sequence ID" value="NZ_JAEKJA010000005.1"/>
</dbReference>
<dbReference type="PANTHER" id="PTHR11895:SF151">
    <property type="entry name" value="GLUTAMYL-TRNA(GLN) AMIDOTRANSFERASE SUBUNIT A"/>
    <property type="match status" value="1"/>
</dbReference>
<dbReference type="Proteomes" id="UP000609531">
    <property type="component" value="Unassembled WGS sequence"/>
</dbReference>
<proteinExistence type="inferred from homology"/>
<comment type="caution">
    <text evidence="4">The sequence shown here is derived from an EMBL/GenBank/DDBJ whole genome shotgun (WGS) entry which is preliminary data.</text>
</comment>
<dbReference type="InterPro" id="IPR000120">
    <property type="entry name" value="Amidase"/>
</dbReference>
<evidence type="ECO:0000313" key="5">
    <source>
        <dbReference type="Proteomes" id="UP000609531"/>
    </source>
</evidence>
<dbReference type="Gene3D" id="3.90.1300.10">
    <property type="entry name" value="Amidase signature (AS) domain"/>
    <property type="match status" value="1"/>
</dbReference>
<keyword evidence="5" id="KW-1185">Reference proteome</keyword>
<gene>
    <name evidence="4" type="ORF">JCR33_07680</name>
</gene>
<accession>A0A934MFK0</accession>
<dbReference type="InterPro" id="IPR036928">
    <property type="entry name" value="AS_sf"/>
</dbReference>
<dbReference type="AlphaFoldDB" id="A0A934MFK0"/>
<dbReference type="InterPro" id="IPR023631">
    <property type="entry name" value="Amidase_dom"/>
</dbReference>
<feature type="compositionally biased region" description="Basic and acidic residues" evidence="2">
    <location>
        <begin position="133"/>
        <end position="144"/>
    </location>
</feature>
<dbReference type="PANTHER" id="PTHR11895">
    <property type="entry name" value="TRANSAMIDASE"/>
    <property type="match status" value="1"/>
</dbReference>
<evidence type="ECO:0000259" key="3">
    <source>
        <dbReference type="Pfam" id="PF01425"/>
    </source>
</evidence>
<feature type="region of interest" description="Disordered" evidence="2">
    <location>
        <begin position="129"/>
        <end position="152"/>
    </location>
</feature>
<dbReference type="SUPFAM" id="SSF75304">
    <property type="entry name" value="Amidase signature (AS) enzymes"/>
    <property type="match status" value="1"/>
</dbReference>
<dbReference type="Pfam" id="PF01425">
    <property type="entry name" value="Amidase"/>
    <property type="match status" value="1"/>
</dbReference>
<dbReference type="GO" id="GO:0003824">
    <property type="term" value="F:catalytic activity"/>
    <property type="evidence" value="ECO:0007669"/>
    <property type="project" value="InterPro"/>
</dbReference>